<keyword evidence="1" id="KW-0472">Membrane</keyword>
<name>A0A193SS23_9PSED</name>
<sequence>MEANRENLRALAVSIEDRNDAVRNQIIQQGGDIHAALAKERDYVFEVMADLDEKDVILFQQLHTEELERRVRAMEESAKASERHLAELAMRRAAALERWMPDGKVCREKVRAYVKIELEALETFQKNGGNRHQKALDQQDALEVLLEGLNNDEKLKIINMQTEEILASEAKLKDDLHMILNPPLETIDRDPQPSSVEISPSSGKGIVVMLLFVVVVMLVLFKIAS</sequence>
<evidence type="ECO:0000256" key="1">
    <source>
        <dbReference type="SAM" id="Phobius"/>
    </source>
</evidence>
<proteinExistence type="predicted"/>
<dbReference type="Proteomes" id="UP000239025">
    <property type="component" value="Chromosome 1"/>
</dbReference>
<dbReference type="AlphaFoldDB" id="A0A193SS23"/>
<gene>
    <name evidence="2" type="ORF">PL963_03461</name>
</gene>
<keyword evidence="3" id="KW-1185">Reference proteome</keyword>
<accession>A0A193SS23</accession>
<organism evidence="2 3">
    <name type="scientific">Pseudomonas cerasi</name>
    <dbReference type="NCBI Taxonomy" id="1583341"/>
    <lineage>
        <taxon>Bacteria</taxon>
        <taxon>Pseudomonadati</taxon>
        <taxon>Pseudomonadota</taxon>
        <taxon>Gammaproteobacteria</taxon>
        <taxon>Pseudomonadales</taxon>
        <taxon>Pseudomonadaceae</taxon>
        <taxon>Pseudomonas</taxon>
    </lineage>
</organism>
<dbReference type="EMBL" id="LT963395">
    <property type="protein sequence ID" value="SOS21551.1"/>
    <property type="molecule type" value="Genomic_DNA"/>
</dbReference>
<evidence type="ECO:0000313" key="3">
    <source>
        <dbReference type="Proteomes" id="UP000239025"/>
    </source>
</evidence>
<reference evidence="3" key="1">
    <citation type="submission" date="2017-11" db="EMBL/GenBank/DDBJ databases">
        <authorList>
            <person name="Blom J."/>
        </authorList>
    </citation>
    <scope>NUCLEOTIDE SEQUENCE [LARGE SCALE GENOMIC DNA]</scope>
</reference>
<protein>
    <submittedName>
        <fullName evidence="2">Uncharacterized protein</fullName>
    </submittedName>
</protein>
<keyword evidence="1" id="KW-0812">Transmembrane</keyword>
<evidence type="ECO:0000313" key="2">
    <source>
        <dbReference type="EMBL" id="SOS21551.1"/>
    </source>
</evidence>
<feature type="transmembrane region" description="Helical" evidence="1">
    <location>
        <begin position="205"/>
        <end position="224"/>
    </location>
</feature>
<keyword evidence="1" id="KW-1133">Transmembrane helix</keyword>
<dbReference type="RefSeq" id="WP_065350172.1">
    <property type="nucleotide sequence ID" value="NZ_LT222319.1"/>
</dbReference>